<proteinExistence type="inferred from homology"/>
<feature type="transmembrane region" description="Helical" evidence="9">
    <location>
        <begin position="47"/>
        <end position="63"/>
    </location>
</feature>
<dbReference type="GO" id="GO:0012505">
    <property type="term" value="C:endomembrane system"/>
    <property type="evidence" value="ECO:0007669"/>
    <property type="project" value="UniProtKB-SubCell"/>
</dbReference>
<reference evidence="10" key="1">
    <citation type="submission" date="2023-05" db="EMBL/GenBank/DDBJ databases">
        <title>Nepenthes gracilis genome sequencing.</title>
        <authorList>
            <person name="Fukushima K."/>
        </authorList>
    </citation>
    <scope>NUCLEOTIDE SEQUENCE</scope>
    <source>
        <strain evidence="10">SING2019-196</strain>
    </source>
</reference>
<evidence type="ECO:0000313" key="10">
    <source>
        <dbReference type="EMBL" id="GMH01122.1"/>
    </source>
</evidence>
<keyword evidence="4" id="KW-0762">Sugar transport</keyword>
<sequence length="149" mass="16616">MLWVYYGLLKSNAVLLITINTVGCVIEAIYVALYLTYAPKPAKLPNISGFIFGVAQMVLYGVYRKYDKFAVQNQKLPEELPTSAKLSTISMTTAAEIHPMDSLREVDEIKEEYQDQDLHDDHESSNCRDGIKIDTSCGSSTIQLVECSA</sequence>
<evidence type="ECO:0000256" key="8">
    <source>
        <dbReference type="ARBA" id="ARBA00023136"/>
    </source>
</evidence>
<evidence type="ECO:0000256" key="1">
    <source>
        <dbReference type="ARBA" id="ARBA00004127"/>
    </source>
</evidence>
<comment type="similarity">
    <text evidence="2">Belongs to the SWEET sugar transporter family.</text>
</comment>
<evidence type="ECO:0000313" key="11">
    <source>
        <dbReference type="Proteomes" id="UP001279734"/>
    </source>
</evidence>
<evidence type="ECO:0000256" key="4">
    <source>
        <dbReference type="ARBA" id="ARBA00022597"/>
    </source>
</evidence>
<protein>
    <recommendedName>
        <fullName evidence="12">Bidirectional sugar transporter SWEET</fullName>
    </recommendedName>
</protein>
<keyword evidence="8 9" id="KW-0472">Membrane</keyword>
<comment type="caution">
    <text evidence="10">The sequence shown here is derived from an EMBL/GenBank/DDBJ whole genome shotgun (WGS) entry which is preliminary data.</text>
</comment>
<dbReference type="EMBL" id="BSYO01000002">
    <property type="protein sequence ID" value="GMH01122.1"/>
    <property type="molecule type" value="Genomic_DNA"/>
</dbReference>
<dbReference type="GO" id="GO:0016020">
    <property type="term" value="C:membrane"/>
    <property type="evidence" value="ECO:0007669"/>
    <property type="project" value="InterPro"/>
</dbReference>
<organism evidence="10 11">
    <name type="scientific">Nepenthes gracilis</name>
    <name type="common">Slender pitcher plant</name>
    <dbReference type="NCBI Taxonomy" id="150966"/>
    <lineage>
        <taxon>Eukaryota</taxon>
        <taxon>Viridiplantae</taxon>
        <taxon>Streptophyta</taxon>
        <taxon>Embryophyta</taxon>
        <taxon>Tracheophyta</taxon>
        <taxon>Spermatophyta</taxon>
        <taxon>Magnoliopsida</taxon>
        <taxon>eudicotyledons</taxon>
        <taxon>Gunneridae</taxon>
        <taxon>Pentapetalae</taxon>
        <taxon>Caryophyllales</taxon>
        <taxon>Nepenthaceae</taxon>
        <taxon>Nepenthes</taxon>
    </lineage>
</organism>
<dbReference type="Pfam" id="PF03083">
    <property type="entry name" value="MtN3_slv"/>
    <property type="match status" value="1"/>
</dbReference>
<evidence type="ECO:0000256" key="5">
    <source>
        <dbReference type="ARBA" id="ARBA00022692"/>
    </source>
</evidence>
<keyword evidence="3" id="KW-0813">Transport</keyword>
<evidence type="ECO:0000256" key="9">
    <source>
        <dbReference type="SAM" id="Phobius"/>
    </source>
</evidence>
<comment type="subcellular location">
    <subcellularLocation>
        <location evidence="1">Endomembrane system</location>
        <topology evidence="1">Multi-pass membrane protein</topology>
    </subcellularLocation>
</comment>
<evidence type="ECO:0000256" key="7">
    <source>
        <dbReference type="ARBA" id="ARBA00022989"/>
    </source>
</evidence>
<keyword evidence="6" id="KW-0677">Repeat</keyword>
<evidence type="ECO:0000256" key="3">
    <source>
        <dbReference type="ARBA" id="ARBA00022448"/>
    </source>
</evidence>
<accession>A0AAD3XCN1</accession>
<dbReference type="PANTHER" id="PTHR10791:SF22">
    <property type="entry name" value="BIDIRECTIONAL SUGAR TRANSPORTER SWEET11"/>
    <property type="match status" value="1"/>
</dbReference>
<dbReference type="InterPro" id="IPR004316">
    <property type="entry name" value="SWEET_rpt"/>
</dbReference>
<gene>
    <name evidence="10" type="ORF">Nepgr_002961</name>
</gene>
<keyword evidence="7 9" id="KW-1133">Transmembrane helix</keyword>
<feature type="transmembrane region" description="Helical" evidence="9">
    <location>
        <begin position="12"/>
        <end position="35"/>
    </location>
</feature>
<evidence type="ECO:0000256" key="2">
    <source>
        <dbReference type="ARBA" id="ARBA00007809"/>
    </source>
</evidence>
<name>A0AAD3XCN1_NEPGR</name>
<dbReference type="GO" id="GO:0051119">
    <property type="term" value="F:sugar transmembrane transporter activity"/>
    <property type="evidence" value="ECO:0007669"/>
    <property type="project" value="InterPro"/>
</dbReference>
<dbReference type="AlphaFoldDB" id="A0AAD3XCN1"/>
<dbReference type="Proteomes" id="UP001279734">
    <property type="component" value="Unassembled WGS sequence"/>
</dbReference>
<dbReference type="PANTHER" id="PTHR10791">
    <property type="entry name" value="RAG1-ACTIVATING PROTEIN 1"/>
    <property type="match status" value="1"/>
</dbReference>
<dbReference type="InterPro" id="IPR047664">
    <property type="entry name" value="SWEET"/>
</dbReference>
<evidence type="ECO:0000256" key="6">
    <source>
        <dbReference type="ARBA" id="ARBA00022737"/>
    </source>
</evidence>
<keyword evidence="11" id="KW-1185">Reference proteome</keyword>
<keyword evidence="5 9" id="KW-0812">Transmembrane</keyword>
<dbReference type="Gene3D" id="1.20.1280.290">
    <property type="match status" value="1"/>
</dbReference>
<evidence type="ECO:0008006" key="12">
    <source>
        <dbReference type="Google" id="ProtNLM"/>
    </source>
</evidence>